<sequence length="92" mass="10197">MKRVKAGATNSRKRLVDGQDSVVQIDVGTDFPFPRTDSSYGFGDGYAEGGEAVQHGDPDVEFRDLTVEVPRHEPLTEELDAMHLPQLRQQNA</sequence>
<gene>
    <name evidence="1" type="ORF">SAMN05444370_1575</name>
</gene>
<evidence type="ECO:0000313" key="1">
    <source>
        <dbReference type="EMBL" id="SEB07742.1"/>
    </source>
</evidence>
<name>A0A1H4GG96_9RHOB</name>
<reference evidence="1 2" key="1">
    <citation type="submission" date="2016-10" db="EMBL/GenBank/DDBJ databases">
        <authorList>
            <person name="de Groot N.N."/>
        </authorList>
    </citation>
    <scope>NUCLEOTIDE SEQUENCE [LARGE SCALE GENOMIC DNA]</scope>
    <source>
        <strain evidence="1 2">DSM 15345</strain>
    </source>
</reference>
<keyword evidence="2" id="KW-1185">Reference proteome</keyword>
<dbReference type="Proteomes" id="UP000198703">
    <property type="component" value="Unassembled WGS sequence"/>
</dbReference>
<accession>A0A1H4GG96</accession>
<dbReference type="AlphaFoldDB" id="A0A1H4GG96"/>
<protein>
    <submittedName>
        <fullName evidence="1">Uncharacterized protein</fullName>
    </submittedName>
</protein>
<dbReference type="STRING" id="89524.SAMN05444370_1575"/>
<dbReference type="EMBL" id="FNQM01000057">
    <property type="protein sequence ID" value="SEB07742.1"/>
    <property type="molecule type" value="Genomic_DNA"/>
</dbReference>
<organism evidence="1 2">
    <name type="scientific">Rubrimonas cliftonensis</name>
    <dbReference type="NCBI Taxonomy" id="89524"/>
    <lineage>
        <taxon>Bacteria</taxon>
        <taxon>Pseudomonadati</taxon>
        <taxon>Pseudomonadota</taxon>
        <taxon>Alphaproteobacteria</taxon>
        <taxon>Rhodobacterales</taxon>
        <taxon>Paracoccaceae</taxon>
        <taxon>Rubrimonas</taxon>
    </lineage>
</organism>
<evidence type="ECO:0000313" key="2">
    <source>
        <dbReference type="Proteomes" id="UP000198703"/>
    </source>
</evidence>
<proteinExistence type="predicted"/>